<keyword evidence="4" id="KW-0233">DNA recombination</keyword>
<dbReference type="PANTHER" id="PTHR30461">
    <property type="entry name" value="DNA-INVERTASE FROM LAMBDOID PROPHAGE"/>
    <property type="match status" value="1"/>
</dbReference>
<dbReference type="EMBL" id="JACSDI010000023">
    <property type="protein sequence ID" value="MCG9966070.1"/>
    <property type="molecule type" value="Genomic_DNA"/>
</dbReference>
<keyword evidence="2" id="KW-0229">DNA integration</keyword>
<organism evidence="6 7">
    <name type="scientific">Shewanella cutis</name>
    <dbReference type="NCBI Taxonomy" id="2766780"/>
    <lineage>
        <taxon>Bacteria</taxon>
        <taxon>Pseudomonadati</taxon>
        <taxon>Pseudomonadota</taxon>
        <taxon>Gammaproteobacteria</taxon>
        <taxon>Alteromonadales</taxon>
        <taxon>Shewanellaceae</taxon>
        <taxon>Shewanella</taxon>
    </lineage>
</organism>
<accession>A0ABS9R0D8</accession>
<feature type="domain" description="Resolvase/invertase-type recombinase catalytic" evidence="5">
    <location>
        <begin position="1"/>
        <end position="134"/>
    </location>
</feature>
<dbReference type="PROSITE" id="PS00398">
    <property type="entry name" value="RECOMBINASES_2"/>
    <property type="match status" value="1"/>
</dbReference>
<keyword evidence="7" id="KW-1185">Reference proteome</keyword>
<dbReference type="InterPro" id="IPR006119">
    <property type="entry name" value="Resolv_N"/>
</dbReference>
<evidence type="ECO:0000259" key="5">
    <source>
        <dbReference type="PROSITE" id="PS51736"/>
    </source>
</evidence>
<dbReference type="SMART" id="SM00857">
    <property type="entry name" value="Resolvase"/>
    <property type="match status" value="1"/>
</dbReference>
<dbReference type="PANTHER" id="PTHR30461:SF2">
    <property type="entry name" value="SERINE RECOMBINASE PINE-RELATED"/>
    <property type="match status" value="1"/>
</dbReference>
<proteinExistence type="inferred from homology"/>
<dbReference type="Gene3D" id="1.10.10.60">
    <property type="entry name" value="Homeodomain-like"/>
    <property type="match status" value="1"/>
</dbReference>
<gene>
    <name evidence="6" type="ORF">H9J30_19485</name>
</gene>
<dbReference type="Pfam" id="PF00239">
    <property type="entry name" value="Resolvase"/>
    <property type="match status" value="1"/>
</dbReference>
<dbReference type="CDD" id="cd03768">
    <property type="entry name" value="SR_ResInv"/>
    <property type="match status" value="1"/>
</dbReference>
<protein>
    <submittedName>
        <fullName evidence="6">Recombinase family protein</fullName>
    </submittedName>
</protein>
<dbReference type="InterPro" id="IPR050639">
    <property type="entry name" value="SSR_resolvase"/>
</dbReference>
<evidence type="ECO:0000256" key="4">
    <source>
        <dbReference type="ARBA" id="ARBA00023172"/>
    </source>
</evidence>
<comment type="caution">
    <text evidence="6">The sequence shown here is derived from an EMBL/GenBank/DDBJ whole genome shotgun (WGS) entry which is preliminary data.</text>
</comment>
<dbReference type="Gene3D" id="3.40.50.1390">
    <property type="entry name" value="Resolvase, N-terminal catalytic domain"/>
    <property type="match status" value="1"/>
</dbReference>
<dbReference type="Pfam" id="PF02796">
    <property type="entry name" value="HTH_7"/>
    <property type="match status" value="1"/>
</dbReference>
<dbReference type="InterPro" id="IPR036162">
    <property type="entry name" value="Resolvase-like_N_sf"/>
</dbReference>
<name>A0ABS9R0D8_9GAMM</name>
<evidence type="ECO:0000313" key="6">
    <source>
        <dbReference type="EMBL" id="MCG9966070.1"/>
    </source>
</evidence>
<evidence type="ECO:0000256" key="2">
    <source>
        <dbReference type="ARBA" id="ARBA00022908"/>
    </source>
</evidence>
<dbReference type="InterPro" id="IPR006118">
    <property type="entry name" value="Recombinase_CS"/>
</dbReference>
<evidence type="ECO:0000256" key="1">
    <source>
        <dbReference type="ARBA" id="ARBA00009913"/>
    </source>
</evidence>
<keyword evidence="3" id="KW-0238">DNA-binding</keyword>
<comment type="similarity">
    <text evidence="1">Belongs to the site-specific recombinase resolvase family.</text>
</comment>
<dbReference type="PROSITE" id="PS51736">
    <property type="entry name" value="RECOMBINASES_3"/>
    <property type="match status" value="1"/>
</dbReference>
<dbReference type="Proteomes" id="UP000829384">
    <property type="component" value="Unassembled WGS sequence"/>
</dbReference>
<dbReference type="InterPro" id="IPR006120">
    <property type="entry name" value="Resolvase_HTH_dom"/>
</dbReference>
<dbReference type="SUPFAM" id="SSF53041">
    <property type="entry name" value="Resolvase-like"/>
    <property type="match status" value="1"/>
</dbReference>
<evidence type="ECO:0000313" key="7">
    <source>
        <dbReference type="Proteomes" id="UP000829384"/>
    </source>
</evidence>
<reference evidence="6 7" key="1">
    <citation type="submission" date="2020-08" db="EMBL/GenBank/DDBJ databases">
        <title>Whole genome sequence of Shewanella sp strain PS-2.</title>
        <authorList>
            <person name="Das S.K."/>
        </authorList>
    </citation>
    <scope>NUCLEOTIDE SEQUENCE [LARGE SCALE GENOMIC DNA]</scope>
    <source>
        <strain evidence="6 7">PS-2</strain>
    </source>
</reference>
<evidence type="ECO:0000256" key="3">
    <source>
        <dbReference type="ARBA" id="ARBA00023125"/>
    </source>
</evidence>
<dbReference type="RefSeq" id="WP_240132519.1">
    <property type="nucleotide sequence ID" value="NZ_JACSDI010000023.1"/>
</dbReference>
<sequence length="196" mass="21829">MKIGYCRISTKNQSFHLQEDALKAEGCERLFKDIVSGVKSSRPGLDDMLAQLRPGDVIVVYKLDRLGRSLKHLVELINELSQRQVGLKSLNDPVDTTTAQGRLITNVFASIAEFERDLIRERTRAGLAAAKARGRRGGRPSGLKKEAEALTIAAEALYKQDSLSAQQIADKLSISKTTLYKYLRHRGVEIGSYSRR</sequence>